<feature type="domain" description="Rad50/SbcC-type AAA" evidence="1">
    <location>
        <begin position="7"/>
        <end position="221"/>
    </location>
</feature>
<dbReference type="GO" id="GO:0006302">
    <property type="term" value="P:double-strand break repair"/>
    <property type="evidence" value="ECO:0007669"/>
    <property type="project" value="InterPro"/>
</dbReference>
<dbReference type="PANTHER" id="PTHR43581">
    <property type="entry name" value="ATP/GTP PHOSPHATASE"/>
    <property type="match status" value="1"/>
</dbReference>
<dbReference type="Gene3D" id="3.40.50.300">
    <property type="entry name" value="P-loop containing nucleotide triphosphate hydrolases"/>
    <property type="match status" value="1"/>
</dbReference>
<dbReference type="InterPro" id="IPR038729">
    <property type="entry name" value="Rad50/SbcC_AAA"/>
</dbReference>
<evidence type="ECO:0000313" key="2">
    <source>
        <dbReference type="EMBL" id="XCM37660.1"/>
    </source>
</evidence>
<dbReference type="AlphaFoldDB" id="A0AAU8JEP1"/>
<dbReference type="SUPFAM" id="SSF52540">
    <property type="entry name" value="P-loop containing nucleoside triphosphate hydrolases"/>
    <property type="match status" value="1"/>
</dbReference>
<name>A0AAU8JEP1_9CYAN</name>
<dbReference type="PANTHER" id="PTHR43581:SF4">
    <property type="entry name" value="ATP_GTP PHOSPHATASE"/>
    <property type="match status" value="1"/>
</dbReference>
<accession>A0AAU8JEP1</accession>
<reference evidence="2" key="1">
    <citation type="submission" date="2024-07" db="EMBL/GenBank/DDBJ databases">
        <authorList>
            <person name="Kim Y.J."/>
            <person name="Jeong J.Y."/>
        </authorList>
    </citation>
    <scope>NUCLEOTIDE SEQUENCE</scope>
    <source>
        <strain evidence="2">GIHE-MW2</strain>
    </source>
</reference>
<dbReference type="RefSeq" id="WP_354635583.1">
    <property type="nucleotide sequence ID" value="NZ_CP159837.1"/>
</dbReference>
<dbReference type="InterPro" id="IPR027417">
    <property type="entry name" value="P-loop_NTPase"/>
</dbReference>
<dbReference type="GO" id="GO:0016887">
    <property type="term" value="F:ATP hydrolysis activity"/>
    <property type="evidence" value="ECO:0007669"/>
    <property type="project" value="InterPro"/>
</dbReference>
<gene>
    <name evidence="2" type="ORF">ABWT76_000442</name>
</gene>
<sequence length="323" mass="36996">MTMKIQRIEIQNFRGFDHFTCDLTDPCLIVGNKGSGKTSLMEALAIAAGSLFLGFSDIPYRNIHKEDVRKCPVVISCQGIVNGQGISWKRTIEKENGRTTSVHAKEIEKIAQQLQQGIRKGEDIILPIVAYYSAKRWPSKKLKAIEANKPKSVILGNLNWFNPTKNYKQLWEWFKIMELIARQEGQPWEVFMAVKEAIADCSENIKDVVYDLRQEELLLKLENQEINFCDLDKQNRNLYNLLGMVADIAYRCAVLNPQLYEQATKQTPGVVLIDDLELHLDSELEKNIMNKLRQIFPMIQFIGTTQSPLITIEPQQIVNLKSL</sequence>
<evidence type="ECO:0000259" key="1">
    <source>
        <dbReference type="Pfam" id="PF13476"/>
    </source>
</evidence>
<dbReference type="Pfam" id="PF13476">
    <property type="entry name" value="AAA_23"/>
    <property type="match status" value="1"/>
</dbReference>
<proteinExistence type="predicted"/>
<organism evidence="2">
    <name type="scientific">Planktothricoides raciborskii GIHE-MW2</name>
    <dbReference type="NCBI Taxonomy" id="2792601"/>
    <lineage>
        <taxon>Bacteria</taxon>
        <taxon>Bacillati</taxon>
        <taxon>Cyanobacteriota</taxon>
        <taxon>Cyanophyceae</taxon>
        <taxon>Oscillatoriophycideae</taxon>
        <taxon>Oscillatoriales</taxon>
        <taxon>Oscillatoriaceae</taxon>
        <taxon>Planktothricoides</taxon>
    </lineage>
</organism>
<dbReference type="InterPro" id="IPR051396">
    <property type="entry name" value="Bact_Antivir_Def_Nuclease"/>
</dbReference>
<protein>
    <submittedName>
        <fullName evidence="2">AAA family ATPase</fullName>
    </submittedName>
</protein>
<dbReference type="EMBL" id="CP159837">
    <property type="protein sequence ID" value="XCM37660.1"/>
    <property type="molecule type" value="Genomic_DNA"/>
</dbReference>